<dbReference type="GeneID" id="110309401"/>
<keyword evidence="2" id="KW-1185">Reference proteome</keyword>
<accession>A0A6P5R650</accession>
<feature type="compositionally biased region" description="Low complexity" evidence="1">
    <location>
        <begin position="83"/>
        <end position="93"/>
    </location>
</feature>
<feature type="region of interest" description="Disordered" evidence="1">
    <location>
        <begin position="132"/>
        <end position="197"/>
    </location>
</feature>
<dbReference type="Pfam" id="PF15728">
    <property type="entry name" value="DUF4679"/>
    <property type="match status" value="1"/>
</dbReference>
<feature type="compositionally biased region" description="Low complexity" evidence="1">
    <location>
        <begin position="132"/>
        <end position="150"/>
    </location>
</feature>
<evidence type="ECO:0000313" key="2">
    <source>
        <dbReference type="Proteomes" id="UP000515126"/>
    </source>
</evidence>
<organism evidence="2 3">
    <name type="scientific">Mus caroli</name>
    <name type="common">Ryukyu mouse</name>
    <name type="synonym">Ricefield mouse</name>
    <dbReference type="NCBI Taxonomy" id="10089"/>
    <lineage>
        <taxon>Eukaryota</taxon>
        <taxon>Metazoa</taxon>
        <taxon>Chordata</taxon>
        <taxon>Craniata</taxon>
        <taxon>Vertebrata</taxon>
        <taxon>Euteleostomi</taxon>
        <taxon>Mammalia</taxon>
        <taxon>Eutheria</taxon>
        <taxon>Euarchontoglires</taxon>
        <taxon>Glires</taxon>
        <taxon>Rodentia</taxon>
        <taxon>Myomorpha</taxon>
        <taxon>Muroidea</taxon>
        <taxon>Muridae</taxon>
        <taxon>Murinae</taxon>
        <taxon>Mus</taxon>
        <taxon>Mus</taxon>
    </lineage>
</organism>
<dbReference type="RefSeq" id="XP_021037678.1">
    <property type="nucleotide sequence ID" value="XM_021182019.1"/>
</dbReference>
<feature type="region of interest" description="Disordered" evidence="1">
    <location>
        <begin position="70"/>
        <end position="93"/>
    </location>
</feature>
<dbReference type="KEGG" id="mcal:110309401"/>
<protein>
    <submittedName>
        <fullName evidence="3">Proline-rich protein 30 isoform X1</fullName>
    </submittedName>
</protein>
<evidence type="ECO:0000313" key="3">
    <source>
        <dbReference type="RefSeq" id="XP_021037678.1"/>
    </source>
</evidence>
<evidence type="ECO:0000256" key="1">
    <source>
        <dbReference type="SAM" id="MobiDB-lite"/>
    </source>
</evidence>
<dbReference type="Proteomes" id="UP000515126">
    <property type="component" value="Chromosome 14"/>
</dbReference>
<feature type="compositionally biased region" description="Polar residues" evidence="1">
    <location>
        <begin position="151"/>
        <end position="186"/>
    </location>
</feature>
<dbReference type="PANTHER" id="PTHR22235">
    <property type="entry name" value="PROLINE-RICH PROTEIN 30"/>
    <property type="match status" value="1"/>
</dbReference>
<gene>
    <name evidence="3" type="primary">LOC110309401</name>
</gene>
<reference evidence="3" key="1">
    <citation type="submission" date="2025-08" db="UniProtKB">
        <authorList>
            <consortium name="RefSeq"/>
        </authorList>
    </citation>
    <scope>IDENTIFICATION</scope>
</reference>
<sequence>MLPVNKDQVLLQNTVPPGCPPQVLSQFVNSPPPNLASLCPPPTLPSSHFPLPTPPQAYFFSSLTQTHSPGPHFSSDSISDFVPPRSSSHPRSSSCFGQNYTYFGEKLPSPHSISPSNYQLCVSPPLTGYSSLSQLQHSSPHSCQSPSHLQDLQSPKITSPGLSSPSPRIQNNKQTWQWPQSGSIKSSRGAGGCVPSKVDPAEFKDSGTLTQTLVDHVGRRRIARDLQIQFLQRLWLGTPGHAPVVEYPICLVCLQIRTPSCPTPKYKTIPQLLAFPQLLPCAKGQESGPLRIGIGFGLRLPRGQARALHLLPPKNSTPGGVEPQEEALQRQKSTIQESVQITGTLFQARSLRSVDLQSPKPSQCSRSLLQEPRQVAVSPKAGPSVSKRSVTLGSILRKSPS</sequence>
<dbReference type="AlphaFoldDB" id="A0A6P5R650"/>
<feature type="region of interest" description="Disordered" evidence="1">
    <location>
        <begin position="357"/>
        <end position="401"/>
    </location>
</feature>
<feature type="region of interest" description="Disordered" evidence="1">
    <location>
        <begin position="312"/>
        <end position="333"/>
    </location>
</feature>
<dbReference type="PANTHER" id="PTHR22235:SF2">
    <property type="entry name" value="PROLINE-RICH PROTEIN 30"/>
    <property type="match status" value="1"/>
</dbReference>
<proteinExistence type="predicted"/>
<name>A0A6P5R650_MUSCR</name>
<dbReference type="InterPro" id="IPR031461">
    <property type="entry name" value="DUF4679"/>
</dbReference>
<feature type="compositionally biased region" description="Polar residues" evidence="1">
    <location>
        <begin position="357"/>
        <end position="368"/>
    </location>
</feature>